<dbReference type="InterPro" id="IPR013022">
    <property type="entry name" value="Xyl_isomerase-like_TIM-brl"/>
</dbReference>
<evidence type="ECO:0000313" key="4">
    <source>
        <dbReference type="Proteomes" id="UP000184428"/>
    </source>
</evidence>
<name>A0A1M7UJP6_9ACTN</name>
<evidence type="ECO:0000313" key="3">
    <source>
        <dbReference type="EMBL" id="SHN83251.1"/>
    </source>
</evidence>
<dbReference type="Proteomes" id="UP000184428">
    <property type="component" value="Unassembled WGS sequence"/>
</dbReference>
<accession>A0A1M7UJP6</accession>
<dbReference type="PANTHER" id="PTHR12110:SF41">
    <property type="entry name" value="INOSOSE DEHYDRATASE"/>
    <property type="match status" value="1"/>
</dbReference>
<feature type="domain" description="Xylose isomerase-like TIM barrel" evidence="2">
    <location>
        <begin position="50"/>
        <end position="297"/>
    </location>
</feature>
<dbReference type="EMBL" id="FRDM01000020">
    <property type="protein sequence ID" value="SHN83251.1"/>
    <property type="molecule type" value="Genomic_DNA"/>
</dbReference>
<evidence type="ECO:0000259" key="2">
    <source>
        <dbReference type="Pfam" id="PF01261"/>
    </source>
</evidence>
<dbReference type="Gene3D" id="3.20.20.150">
    <property type="entry name" value="Divalent-metal-dependent TIM barrel enzymes"/>
    <property type="match status" value="1"/>
</dbReference>
<protein>
    <submittedName>
        <fullName evidence="3">Inosose dehydratase</fullName>
    </submittedName>
</protein>
<reference evidence="3 4" key="1">
    <citation type="submission" date="2016-12" db="EMBL/GenBank/DDBJ databases">
        <authorList>
            <person name="Song W.-J."/>
            <person name="Kurnit D.M."/>
        </authorList>
    </citation>
    <scope>NUCLEOTIDE SEQUENCE [LARGE SCALE GENOMIC DNA]</scope>
    <source>
        <strain evidence="3 4">DSM 43162</strain>
    </source>
</reference>
<dbReference type="Pfam" id="PF01261">
    <property type="entry name" value="AP_endonuc_2"/>
    <property type="match status" value="1"/>
</dbReference>
<dbReference type="PANTHER" id="PTHR12110">
    <property type="entry name" value="HYDROXYPYRUVATE ISOMERASE"/>
    <property type="match status" value="1"/>
</dbReference>
<dbReference type="InterPro" id="IPR050312">
    <property type="entry name" value="IolE/XylAMocC-like"/>
</dbReference>
<feature type="region of interest" description="Disordered" evidence="1">
    <location>
        <begin position="1"/>
        <end position="26"/>
    </location>
</feature>
<dbReference type="RefSeq" id="WP_083606389.1">
    <property type="nucleotide sequence ID" value="NZ_FRDM01000020.1"/>
</dbReference>
<proteinExistence type="predicted"/>
<evidence type="ECO:0000256" key="1">
    <source>
        <dbReference type="SAM" id="MobiDB-lite"/>
    </source>
</evidence>
<sequence length="334" mass="36941">MSADNQLAPAPQENAGDGRGRSRIRVGSAPDSWGVWFPDDPQQVPWQRFLDEVSTCGYEWIELGPYGYLPTDPARLSDELGARGLRVSAGTVFEHLHRPDSWDAVWSQVKDVAALTAAMGGTHVVVIPGMFRDEKTGADIEPRRLTPEAWQAKTTGVERLGRAMQEEYGLSIAYHPHAESHVGYQEDIERFLADTDPAFVPLCLDTGHVSYYRGDNLHLIRTYPERIGYLHLKQVDPAVIDEVLEKDVVWPEAVRMGAMVEPPNGVPAYPPLFEAIEEHGLDVFAIVEHDMYPCPPDQPFPIAQRTHRYIGSCGHPSLQIGAPSTAATGSEARA</sequence>
<dbReference type="OrthoDB" id="104997at2"/>
<dbReference type="SUPFAM" id="SSF51658">
    <property type="entry name" value="Xylose isomerase-like"/>
    <property type="match status" value="1"/>
</dbReference>
<dbReference type="AlphaFoldDB" id="A0A1M7UJP6"/>
<organism evidence="3 4">
    <name type="scientific">Geodermatophilus obscurus</name>
    <dbReference type="NCBI Taxonomy" id="1861"/>
    <lineage>
        <taxon>Bacteria</taxon>
        <taxon>Bacillati</taxon>
        <taxon>Actinomycetota</taxon>
        <taxon>Actinomycetes</taxon>
        <taxon>Geodermatophilales</taxon>
        <taxon>Geodermatophilaceae</taxon>
        <taxon>Geodermatophilus</taxon>
    </lineage>
</organism>
<dbReference type="InterPro" id="IPR036237">
    <property type="entry name" value="Xyl_isomerase-like_sf"/>
</dbReference>
<gene>
    <name evidence="3" type="ORF">SAMN05660350_03403</name>
</gene>